<dbReference type="RefSeq" id="WP_000802789.1">
    <property type="nucleotide sequence ID" value="NC_018500.1"/>
</dbReference>
<reference evidence="2 3" key="1">
    <citation type="submission" date="2012-08" db="EMBL/GenBank/DDBJ databases">
        <authorList>
            <person name="Doggett N."/>
            <person name="Teshima H."/>
            <person name="Bruce D."/>
            <person name="Detter J.C."/>
            <person name="Johnson S.L."/>
            <person name="Han C."/>
        </authorList>
    </citation>
    <scope>NUCLEOTIDE SEQUENCE [LARGE SCALE GENOMIC DNA]</scope>
    <source>
        <strain evidence="2 3">HD-771</strain>
    </source>
</reference>
<dbReference type="PANTHER" id="PTHR10953:SF102">
    <property type="entry name" value="ADENYLYLTRANSFERASE AND SULFURTRANSFERASE MOCS3"/>
    <property type="match status" value="1"/>
</dbReference>
<feature type="domain" description="THIF-type NAD/FAD binding fold" evidence="1">
    <location>
        <begin position="110"/>
        <end position="355"/>
    </location>
</feature>
<dbReference type="InterPro" id="IPR045886">
    <property type="entry name" value="ThiF/MoeB/HesA"/>
</dbReference>
<dbReference type="AlphaFoldDB" id="A0A9W3JA80"/>
<protein>
    <submittedName>
        <fullName evidence="2">HesA/MoeB/ThiF family protein</fullName>
    </submittedName>
</protein>
<evidence type="ECO:0000313" key="2">
    <source>
        <dbReference type="EMBL" id="AFQ16772.1"/>
    </source>
</evidence>
<dbReference type="Gene3D" id="3.40.50.720">
    <property type="entry name" value="NAD(P)-binding Rossmann-like Domain"/>
    <property type="match status" value="1"/>
</dbReference>
<dbReference type="EMBL" id="CP003752">
    <property type="protein sequence ID" value="AFQ16772.1"/>
    <property type="molecule type" value="Genomic_DNA"/>
</dbReference>
<dbReference type="GO" id="GO:0016779">
    <property type="term" value="F:nucleotidyltransferase activity"/>
    <property type="evidence" value="ECO:0007669"/>
    <property type="project" value="TreeGrafter"/>
</dbReference>
<dbReference type="PANTHER" id="PTHR10953">
    <property type="entry name" value="UBIQUITIN-ACTIVATING ENZYME E1"/>
    <property type="match status" value="1"/>
</dbReference>
<dbReference type="GO" id="GO:0005737">
    <property type="term" value="C:cytoplasm"/>
    <property type="evidence" value="ECO:0007669"/>
    <property type="project" value="TreeGrafter"/>
</dbReference>
<gene>
    <name evidence="2" type="ORF">BTG_16670</name>
</gene>
<dbReference type="Pfam" id="PF00899">
    <property type="entry name" value="ThiF"/>
    <property type="match status" value="1"/>
</dbReference>
<proteinExistence type="predicted"/>
<dbReference type="SUPFAM" id="SSF69572">
    <property type="entry name" value="Activating enzymes of the ubiquitin-like proteins"/>
    <property type="match status" value="1"/>
</dbReference>
<dbReference type="GO" id="GO:0004792">
    <property type="term" value="F:thiosulfate-cyanide sulfurtransferase activity"/>
    <property type="evidence" value="ECO:0007669"/>
    <property type="project" value="TreeGrafter"/>
</dbReference>
<organism evidence="2 3">
    <name type="scientific">Bacillus thuringiensis HD-771</name>
    <dbReference type="NCBI Taxonomy" id="1218175"/>
    <lineage>
        <taxon>Bacteria</taxon>
        <taxon>Bacillati</taxon>
        <taxon>Bacillota</taxon>
        <taxon>Bacilli</taxon>
        <taxon>Bacillales</taxon>
        <taxon>Bacillaceae</taxon>
        <taxon>Bacillus</taxon>
        <taxon>Bacillus cereus group</taxon>
    </lineage>
</organism>
<accession>A0A9W3JA80</accession>
<sequence>MKPKFKETIPYFFLNKEIQIGEEEGLAGIIPDPTGSISFLINKLDGQRNIPNIVQEVQKEFPDISSNEIIEAIKVLGNEGYLEDNSIVPELNDYTLERYKANINYFSLFTKFGEDKYKIQEKILETPIALLGVGGLGTQVLYHLAALGFHNIKALDFDNIELSNFNRQLLYSESDIGNSKVEMAKKRISQFNPNVDLQIINKKIESPQDVIEHIEGTELVICVADKPTLHIANWVNEGVVKCNLPMVYGGVLNTRGRFFSMIPSKTGCVQCHINYARQLNDKQDEQLEAMNNMEFTRNNAAISPNVAIVAGTIVNEALKILTQIAQPISLGKVMEVDFLTLETNTVSSWEKMLDCPLCGQVVKSEVKLKVK</sequence>
<dbReference type="Proteomes" id="UP000005259">
    <property type="component" value="Chromosome"/>
</dbReference>
<dbReference type="GO" id="GO:0008641">
    <property type="term" value="F:ubiquitin-like modifier activating enzyme activity"/>
    <property type="evidence" value="ECO:0007669"/>
    <property type="project" value="InterPro"/>
</dbReference>
<name>A0A9W3JA80_BACTU</name>
<dbReference type="KEGG" id="bti:BTG_16670"/>
<evidence type="ECO:0000259" key="1">
    <source>
        <dbReference type="Pfam" id="PF00899"/>
    </source>
</evidence>
<evidence type="ECO:0000313" key="3">
    <source>
        <dbReference type="Proteomes" id="UP000005259"/>
    </source>
</evidence>
<dbReference type="InterPro" id="IPR000594">
    <property type="entry name" value="ThiF_NAD_FAD-bd"/>
</dbReference>
<dbReference type="InterPro" id="IPR035985">
    <property type="entry name" value="Ubiquitin-activating_enz"/>
</dbReference>